<dbReference type="Proteomes" id="UP000299102">
    <property type="component" value="Unassembled WGS sequence"/>
</dbReference>
<evidence type="ECO:0000256" key="1">
    <source>
        <dbReference type="SAM" id="MobiDB-lite"/>
    </source>
</evidence>
<feature type="signal peptide" evidence="2">
    <location>
        <begin position="1"/>
        <end position="28"/>
    </location>
</feature>
<evidence type="ECO:0008006" key="5">
    <source>
        <dbReference type="Google" id="ProtNLM"/>
    </source>
</evidence>
<dbReference type="AlphaFoldDB" id="A0A4C1ZCX9"/>
<proteinExistence type="predicted"/>
<keyword evidence="4" id="KW-1185">Reference proteome</keyword>
<name>A0A4C1ZCX9_EUMVA</name>
<evidence type="ECO:0000313" key="4">
    <source>
        <dbReference type="Proteomes" id="UP000299102"/>
    </source>
</evidence>
<gene>
    <name evidence="3" type="ORF">EVAR_67473_1</name>
</gene>
<organism evidence="3 4">
    <name type="scientific">Eumeta variegata</name>
    <name type="common">Bagworm moth</name>
    <name type="synonym">Eumeta japonica</name>
    <dbReference type="NCBI Taxonomy" id="151549"/>
    <lineage>
        <taxon>Eukaryota</taxon>
        <taxon>Metazoa</taxon>
        <taxon>Ecdysozoa</taxon>
        <taxon>Arthropoda</taxon>
        <taxon>Hexapoda</taxon>
        <taxon>Insecta</taxon>
        <taxon>Pterygota</taxon>
        <taxon>Neoptera</taxon>
        <taxon>Endopterygota</taxon>
        <taxon>Lepidoptera</taxon>
        <taxon>Glossata</taxon>
        <taxon>Ditrysia</taxon>
        <taxon>Tineoidea</taxon>
        <taxon>Psychidae</taxon>
        <taxon>Oiketicinae</taxon>
        <taxon>Eumeta</taxon>
    </lineage>
</organism>
<reference evidence="3 4" key="1">
    <citation type="journal article" date="2019" name="Commun. Biol.">
        <title>The bagworm genome reveals a unique fibroin gene that provides high tensile strength.</title>
        <authorList>
            <person name="Kono N."/>
            <person name="Nakamura H."/>
            <person name="Ohtoshi R."/>
            <person name="Tomita M."/>
            <person name="Numata K."/>
            <person name="Arakawa K."/>
        </authorList>
    </citation>
    <scope>NUCLEOTIDE SEQUENCE [LARGE SCALE GENOMIC DNA]</scope>
</reference>
<evidence type="ECO:0000256" key="2">
    <source>
        <dbReference type="SAM" id="SignalP"/>
    </source>
</evidence>
<feature type="chain" id="PRO_5020035569" description="Secreted protein" evidence="2">
    <location>
        <begin position="29"/>
        <end position="117"/>
    </location>
</feature>
<dbReference type="EMBL" id="BGZK01001680">
    <property type="protein sequence ID" value="GBP84467.1"/>
    <property type="molecule type" value="Genomic_DNA"/>
</dbReference>
<sequence>MSVYMSVGGCVSVCVCVCVFLCMGVCDCVCVRVCVRVSCARVCTLGARGAGGGGGQKHASPIIQLAVTRTEASPQLKAAVPQRLVIGAAERRRPRASRAGADDADGGAGSPADCENP</sequence>
<feature type="region of interest" description="Disordered" evidence="1">
    <location>
        <begin position="89"/>
        <end position="117"/>
    </location>
</feature>
<evidence type="ECO:0000313" key="3">
    <source>
        <dbReference type="EMBL" id="GBP84467.1"/>
    </source>
</evidence>
<comment type="caution">
    <text evidence="3">The sequence shown here is derived from an EMBL/GenBank/DDBJ whole genome shotgun (WGS) entry which is preliminary data.</text>
</comment>
<protein>
    <recommendedName>
        <fullName evidence="5">Secreted protein</fullName>
    </recommendedName>
</protein>
<accession>A0A4C1ZCX9</accession>
<keyword evidence="2" id="KW-0732">Signal</keyword>